<dbReference type="EMBL" id="CP151657">
    <property type="protein sequence ID" value="WZP15657.1"/>
    <property type="molecule type" value="Genomic_DNA"/>
</dbReference>
<feature type="transmembrane region" description="Helical" evidence="2">
    <location>
        <begin position="16"/>
        <end position="37"/>
    </location>
</feature>
<dbReference type="Proteomes" id="UP001448858">
    <property type="component" value="Chromosome"/>
</dbReference>
<evidence type="ECO:0000256" key="1">
    <source>
        <dbReference type="SAM" id="MobiDB-lite"/>
    </source>
</evidence>
<protein>
    <recommendedName>
        <fullName evidence="5">Transmembrane protein</fullName>
    </recommendedName>
</protein>
<accession>A0ABZ2ZUZ9</accession>
<gene>
    <name evidence="3" type="ORF">AAE021_16135</name>
</gene>
<evidence type="ECO:0008006" key="5">
    <source>
        <dbReference type="Google" id="ProtNLM"/>
    </source>
</evidence>
<feature type="compositionally biased region" description="Low complexity" evidence="1">
    <location>
        <begin position="123"/>
        <end position="132"/>
    </location>
</feature>
<feature type="compositionally biased region" description="Basic residues" evidence="1">
    <location>
        <begin position="144"/>
        <end position="155"/>
    </location>
</feature>
<evidence type="ECO:0000313" key="3">
    <source>
        <dbReference type="EMBL" id="WZP15657.1"/>
    </source>
</evidence>
<keyword evidence="2" id="KW-0812">Transmembrane</keyword>
<organism evidence="3 4">
    <name type="scientific">Arthrobacter citreus</name>
    <dbReference type="NCBI Taxonomy" id="1670"/>
    <lineage>
        <taxon>Bacteria</taxon>
        <taxon>Bacillati</taxon>
        <taxon>Actinomycetota</taxon>
        <taxon>Actinomycetes</taxon>
        <taxon>Micrococcales</taxon>
        <taxon>Micrococcaceae</taxon>
        <taxon>Arthrobacter</taxon>
    </lineage>
</organism>
<feature type="transmembrane region" description="Helical" evidence="2">
    <location>
        <begin position="49"/>
        <end position="74"/>
    </location>
</feature>
<feature type="compositionally biased region" description="Low complexity" evidence="1">
    <location>
        <begin position="83"/>
        <end position="99"/>
    </location>
</feature>
<keyword evidence="2" id="KW-1133">Transmembrane helix</keyword>
<evidence type="ECO:0000313" key="4">
    <source>
        <dbReference type="Proteomes" id="UP001448858"/>
    </source>
</evidence>
<evidence type="ECO:0000256" key="2">
    <source>
        <dbReference type="SAM" id="Phobius"/>
    </source>
</evidence>
<reference evidence="3 4" key="1">
    <citation type="submission" date="2024-04" db="EMBL/GenBank/DDBJ databases">
        <title>Arthrobacter sp. from Plains bison fecal sample.</title>
        <authorList>
            <person name="Ruzzini A."/>
        </authorList>
    </citation>
    <scope>NUCLEOTIDE SEQUENCE [LARGE SCALE GENOMIC DNA]</scope>
    <source>
        <strain evidence="3 4">EINP1</strain>
    </source>
</reference>
<sequence>MEQKLHNLLYSLPTRTAWIIVGSCAAFWLICLTGVLTPPVSAPPGLTLMWFYTMLMLVLASGLAVIGAAAVLVLKRGGVRAGAADPATAPATAADSGPDQLAGLGRMLDGPGNQAERSDSLTAASPVAVPEASSPPSPPAQTRKTPHRKRRTRRR</sequence>
<keyword evidence="4" id="KW-1185">Reference proteome</keyword>
<keyword evidence="2" id="KW-0472">Membrane</keyword>
<proteinExistence type="predicted"/>
<feature type="region of interest" description="Disordered" evidence="1">
    <location>
        <begin position="83"/>
        <end position="155"/>
    </location>
</feature>
<name>A0ABZ2ZUZ9_9MICC</name>
<dbReference type="RefSeq" id="WP_342023310.1">
    <property type="nucleotide sequence ID" value="NZ_CP151657.1"/>
</dbReference>